<keyword evidence="5" id="KW-0998">Cell outer membrane</keyword>
<dbReference type="GO" id="GO:0009279">
    <property type="term" value="C:cell outer membrane"/>
    <property type="evidence" value="ECO:0007669"/>
    <property type="project" value="UniProtKB-SubCell"/>
</dbReference>
<dbReference type="InterPro" id="IPR033985">
    <property type="entry name" value="SusD-like_N"/>
</dbReference>
<evidence type="ECO:0000259" key="7">
    <source>
        <dbReference type="Pfam" id="PF07980"/>
    </source>
</evidence>
<evidence type="ECO:0000256" key="4">
    <source>
        <dbReference type="ARBA" id="ARBA00023136"/>
    </source>
</evidence>
<name>I8Z5S8_9BACE</name>
<dbReference type="GeneID" id="93116342"/>
<sequence>MNKITTFILFFLLLGATVSAQVPYGVNYQAVIRDAQLQIVAEKNVSVRFSILKGGIEGQTVYMETHTALTNKYGVLNLILGHGTSEGNFSAIQWYDDSYFVKVEVDTEGGSNYTEVSTQQMMSVPYALYAARSGEVVRKADFRLIFDEVPNPLNGETMSDEDSWGWVQVFFLNEEKQDINVQLEGCPAGMTYTVEYGGKSVYGTSFKIRMSCSESVQSKNYPLVLKVSNNAGITKEYTFEYKVETSKDPGTSEETTWQSESDTRSFLNMVYANRQQWMQKLKAIDNSYVKQNDELPEFYNHTFTASNRQLEMIWAEMYAYITHTNMLIMVSMPQTEWANTAKGEARALRAEAYMKLVETFGDVPVSLDIQNEELNLSRVNKEEVLNFVIEDLAQAGVYLPVENGNGYFSKNDAFFVMSQAYLLLGRWENAMRQIENSTPVLSPYSSIDSFLVNAVALYKTGRMEEAKRIFMEIGCNISVDTVLTDDSVAQIYLDKLHGEGKGRFILQVLGNTASYLKISGFRSLLPIPESEISKNPNLTQNPGY</sequence>
<evidence type="ECO:0000259" key="8">
    <source>
        <dbReference type="Pfam" id="PF14322"/>
    </source>
</evidence>
<evidence type="ECO:0000256" key="3">
    <source>
        <dbReference type="ARBA" id="ARBA00022729"/>
    </source>
</evidence>
<dbReference type="RefSeq" id="WP_007478318.1">
    <property type="nucleotide sequence ID" value="NZ_JH724307.1"/>
</dbReference>
<evidence type="ECO:0000256" key="6">
    <source>
        <dbReference type="SAM" id="SignalP"/>
    </source>
</evidence>
<dbReference type="SUPFAM" id="SSF48452">
    <property type="entry name" value="TPR-like"/>
    <property type="match status" value="2"/>
</dbReference>
<comment type="caution">
    <text evidence="9">The sequence shown here is derived from an EMBL/GenBank/DDBJ whole genome shotgun (WGS) entry which is preliminary data.</text>
</comment>
<evidence type="ECO:0008006" key="11">
    <source>
        <dbReference type="Google" id="ProtNLM"/>
    </source>
</evidence>
<organism evidence="9 10">
    <name type="scientific">Bacteroides salyersiae CL02T12C01</name>
    <dbReference type="NCBI Taxonomy" id="997887"/>
    <lineage>
        <taxon>Bacteria</taxon>
        <taxon>Pseudomonadati</taxon>
        <taxon>Bacteroidota</taxon>
        <taxon>Bacteroidia</taxon>
        <taxon>Bacteroidales</taxon>
        <taxon>Bacteroidaceae</taxon>
        <taxon>Bacteroides</taxon>
    </lineage>
</organism>
<accession>I8Z5S8</accession>
<dbReference type="InterPro" id="IPR012944">
    <property type="entry name" value="SusD_RagB_dom"/>
</dbReference>
<proteinExistence type="inferred from homology"/>
<dbReference type="OrthoDB" id="9765957at2"/>
<dbReference type="Pfam" id="PF07980">
    <property type="entry name" value="SusD_RagB"/>
    <property type="match status" value="1"/>
</dbReference>
<feature type="domain" description="RagB/SusD" evidence="7">
    <location>
        <begin position="523"/>
        <end position="544"/>
    </location>
</feature>
<evidence type="ECO:0000313" key="9">
    <source>
        <dbReference type="EMBL" id="EIY70795.1"/>
    </source>
</evidence>
<dbReference type="InterPro" id="IPR011990">
    <property type="entry name" value="TPR-like_helical_dom_sf"/>
</dbReference>
<keyword evidence="10" id="KW-1185">Reference proteome</keyword>
<feature type="chain" id="PRO_5003717865" description="RagB/SusD family nutrient uptake outer membrane protein" evidence="6">
    <location>
        <begin position="21"/>
        <end position="544"/>
    </location>
</feature>
<protein>
    <recommendedName>
        <fullName evidence="11">RagB/SusD family nutrient uptake outer membrane protein</fullName>
    </recommendedName>
</protein>
<evidence type="ECO:0000256" key="2">
    <source>
        <dbReference type="ARBA" id="ARBA00006275"/>
    </source>
</evidence>
<evidence type="ECO:0000313" key="10">
    <source>
        <dbReference type="Proteomes" id="UP000005150"/>
    </source>
</evidence>
<comment type="similarity">
    <text evidence="2">Belongs to the SusD family.</text>
</comment>
<gene>
    <name evidence="9" type="ORF">HMPREF1071_00112</name>
</gene>
<dbReference type="PATRIC" id="fig|997887.3.peg.125"/>
<dbReference type="Pfam" id="PF14322">
    <property type="entry name" value="SusD-like_3"/>
    <property type="match status" value="1"/>
</dbReference>
<feature type="signal peptide" evidence="6">
    <location>
        <begin position="1"/>
        <end position="20"/>
    </location>
</feature>
<reference evidence="9 10" key="1">
    <citation type="submission" date="2012-02" db="EMBL/GenBank/DDBJ databases">
        <title>The Genome Sequence of Bacteroides salyersiae CL02T12C01.</title>
        <authorList>
            <consortium name="The Broad Institute Genome Sequencing Platform"/>
            <person name="Earl A."/>
            <person name="Ward D."/>
            <person name="Feldgarden M."/>
            <person name="Gevers D."/>
            <person name="Zitomersky N.L."/>
            <person name="Coyne M.J."/>
            <person name="Comstock L.E."/>
            <person name="Young S.K."/>
            <person name="Zeng Q."/>
            <person name="Gargeya S."/>
            <person name="Fitzgerald M."/>
            <person name="Haas B."/>
            <person name="Abouelleil A."/>
            <person name="Alvarado L."/>
            <person name="Arachchi H.M."/>
            <person name="Berlin A."/>
            <person name="Chapman S.B."/>
            <person name="Gearin G."/>
            <person name="Goldberg J."/>
            <person name="Griggs A."/>
            <person name="Gujja S."/>
            <person name="Hansen M."/>
            <person name="Heiman D."/>
            <person name="Howarth C."/>
            <person name="Larimer J."/>
            <person name="Lui A."/>
            <person name="MacDonald P.J.P."/>
            <person name="McCowen C."/>
            <person name="Montmayeur A."/>
            <person name="Murphy C."/>
            <person name="Neiman D."/>
            <person name="Pearson M."/>
            <person name="Priest M."/>
            <person name="Roberts A."/>
            <person name="Saif S."/>
            <person name="Shea T."/>
            <person name="Sisk P."/>
            <person name="Stolte C."/>
            <person name="Sykes S."/>
            <person name="Wortman J."/>
            <person name="Nusbaum C."/>
            <person name="Birren B."/>
        </authorList>
    </citation>
    <scope>NUCLEOTIDE SEQUENCE [LARGE SCALE GENOMIC DNA]</scope>
    <source>
        <strain evidence="9 10">CL02T12C01</strain>
    </source>
</reference>
<dbReference type="Proteomes" id="UP000005150">
    <property type="component" value="Unassembled WGS sequence"/>
</dbReference>
<dbReference type="AlphaFoldDB" id="I8Z5S8"/>
<evidence type="ECO:0000256" key="1">
    <source>
        <dbReference type="ARBA" id="ARBA00004442"/>
    </source>
</evidence>
<evidence type="ECO:0000256" key="5">
    <source>
        <dbReference type="ARBA" id="ARBA00023237"/>
    </source>
</evidence>
<dbReference type="HOGENOM" id="CLU_037421_0_0_10"/>
<keyword evidence="4" id="KW-0472">Membrane</keyword>
<dbReference type="Gene3D" id="1.25.40.390">
    <property type="match status" value="2"/>
</dbReference>
<comment type="subcellular location">
    <subcellularLocation>
        <location evidence="1">Cell outer membrane</location>
    </subcellularLocation>
</comment>
<feature type="domain" description="SusD-like N-terminal" evidence="8">
    <location>
        <begin position="284"/>
        <end position="422"/>
    </location>
</feature>
<keyword evidence="3 6" id="KW-0732">Signal</keyword>
<dbReference type="EMBL" id="AGXV01000003">
    <property type="protein sequence ID" value="EIY70795.1"/>
    <property type="molecule type" value="Genomic_DNA"/>
</dbReference>